<dbReference type="InterPro" id="IPR001789">
    <property type="entry name" value="Sig_transdc_resp-reg_receiver"/>
</dbReference>
<dbReference type="InterPro" id="IPR011006">
    <property type="entry name" value="CheY-like_superfamily"/>
</dbReference>
<dbReference type="InterPro" id="IPR016032">
    <property type="entry name" value="Sig_transdc_resp-reg_C-effctor"/>
</dbReference>
<reference evidence="5 6" key="1">
    <citation type="submission" date="2019-02" db="EMBL/GenBank/DDBJ databases">
        <title>Sequencing the genomes of 1000 actinobacteria strains.</title>
        <authorList>
            <person name="Klenk H.-P."/>
        </authorList>
    </citation>
    <scope>NUCLEOTIDE SEQUENCE [LARGE SCALE GENOMIC DNA]</scope>
    <source>
        <strain evidence="5 6">DSM 45779</strain>
    </source>
</reference>
<dbReference type="PANTHER" id="PTHR43214">
    <property type="entry name" value="TWO-COMPONENT RESPONSE REGULATOR"/>
    <property type="match status" value="1"/>
</dbReference>
<dbReference type="PANTHER" id="PTHR43214:SF44">
    <property type="entry name" value="TWO-COMPONENT RESPONSE REGULATOR"/>
    <property type="match status" value="1"/>
</dbReference>
<dbReference type="SUPFAM" id="SSF46894">
    <property type="entry name" value="C-terminal effector domain of the bipartite response regulators"/>
    <property type="match status" value="1"/>
</dbReference>
<dbReference type="PROSITE" id="PS50110">
    <property type="entry name" value="RESPONSE_REGULATORY"/>
    <property type="match status" value="1"/>
</dbReference>
<dbReference type="GO" id="GO:0000160">
    <property type="term" value="P:phosphorelay signal transduction system"/>
    <property type="evidence" value="ECO:0007669"/>
    <property type="project" value="InterPro"/>
</dbReference>
<name>A0A4Q7V012_PSEST</name>
<gene>
    <name evidence="5" type="ORF">EV383_3642</name>
</gene>
<dbReference type="GO" id="GO:0006355">
    <property type="term" value="P:regulation of DNA-templated transcription"/>
    <property type="evidence" value="ECO:0007669"/>
    <property type="project" value="InterPro"/>
</dbReference>
<dbReference type="SUPFAM" id="SSF52172">
    <property type="entry name" value="CheY-like"/>
    <property type="match status" value="1"/>
</dbReference>
<protein>
    <submittedName>
        <fullName evidence="5">DNA-binding NarL/FixJ family response regulator</fullName>
    </submittedName>
</protein>
<dbReference type="Pfam" id="PF00072">
    <property type="entry name" value="Response_reg"/>
    <property type="match status" value="1"/>
</dbReference>
<dbReference type="AlphaFoldDB" id="A0A4Q7V012"/>
<dbReference type="PROSITE" id="PS50043">
    <property type="entry name" value="HTH_LUXR_2"/>
    <property type="match status" value="1"/>
</dbReference>
<evidence type="ECO:0000256" key="2">
    <source>
        <dbReference type="PROSITE-ProRule" id="PRU00169"/>
    </source>
</evidence>
<evidence type="ECO:0000256" key="1">
    <source>
        <dbReference type="ARBA" id="ARBA00023125"/>
    </source>
</evidence>
<dbReference type="SMART" id="SM00421">
    <property type="entry name" value="HTH_LUXR"/>
    <property type="match status" value="1"/>
</dbReference>
<comment type="caution">
    <text evidence="5">The sequence shown here is derived from an EMBL/GenBank/DDBJ whole genome shotgun (WGS) entry which is preliminary data.</text>
</comment>
<dbReference type="InterPro" id="IPR000792">
    <property type="entry name" value="Tscrpt_reg_LuxR_C"/>
</dbReference>
<dbReference type="GO" id="GO:0003677">
    <property type="term" value="F:DNA binding"/>
    <property type="evidence" value="ECO:0007669"/>
    <property type="project" value="UniProtKB-KW"/>
</dbReference>
<dbReference type="InterPro" id="IPR036388">
    <property type="entry name" value="WH-like_DNA-bd_sf"/>
</dbReference>
<dbReference type="EMBL" id="SHKL01000001">
    <property type="protein sequence ID" value="RZT86744.1"/>
    <property type="molecule type" value="Genomic_DNA"/>
</dbReference>
<evidence type="ECO:0000313" key="6">
    <source>
        <dbReference type="Proteomes" id="UP000291591"/>
    </source>
</evidence>
<evidence type="ECO:0000259" key="4">
    <source>
        <dbReference type="PROSITE" id="PS50110"/>
    </source>
</evidence>
<keyword evidence="2" id="KW-0597">Phosphoprotein</keyword>
<dbReference type="SMART" id="SM00448">
    <property type="entry name" value="REC"/>
    <property type="match status" value="1"/>
</dbReference>
<dbReference type="PROSITE" id="PS00622">
    <property type="entry name" value="HTH_LUXR_1"/>
    <property type="match status" value="1"/>
</dbReference>
<feature type="domain" description="HTH luxR-type" evidence="3">
    <location>
        <begin position="187"/>
        <end position="252"/>
    </location>
</feature>
<dbReference type="PRINTS" id="PR00038">
    <property type="entry name" value="HTHLUXR"/>
</dbReference>
<proteinExistence type="predicted"/>
<sequence>MTVAVVGAVAGAGHVSGRGLEEWAEPVTNERNTPLESSTILIVDDHELVGTSLALSLRAEGEDAVYRPAPSAAAVLDAAVRAGTGLVVLDLDLGRDASGTVIDGVQLIPALRGAGWRVLVLSGSSNASRIGSALAAGGFVWVSKNAPFAVLLTAIREARAGRSAMPPGQREHLIELFRRHEAERAEIRAKLGRLTPREREVLGELAAGKRAQAIANQFVVSLPTVRTQVRAVLGKLEVGSQLEAVALYRRIG</sequence>
<evidence type="ECO:0000259" key="3">
    <source>
        <dbReference type="PROSITE" id="PS50043"/>
    </source>
</evidence>
<feature type="domain" description="Response regulatory" evidence="4">
    <location>
        <begin position="39"/>
        <end position="159"/>
    </location>
</feature>
<dbReference type="CDD" id="cd06170">
    <property type="entry name" value="LuxR_C_like"/>
    <property type="match status" value="1"/>
</dbReference>
<feature type="modified residue" description="4-aspartylphosphate" evidence="2">
    <location>
        <position position="90"/>
    </location>
</feature>
<dbReference type="InterPro" id="IPR039420">
    <property type="entry name" value="WalR-like"/>
</dbReference>
<keyword evidence="1 5" id="KW-0238">DNA-binding</keyword>
<keyword evidence="6" id="KW-1185">Reference proteome</keyword>
<dbReference type="Gene3D" id="3.40.50.2300">
    <property type="match status" value="1"/>
</dbReference>
<dbReference type="Proteomes" id="UP000291591">
    <property type="component" value="Unassembled WGS sequence"/>
</dbReference>
<evidence type="ECO:0000313" key="5">
    <source>
        <dbReference type="EMBL" id="RZT86744.1"/>
    </source>
</evidence>
<dbReference type="Gene3D" id="1.10.10.10">
    <property type="entry name" value="Winged helix-like DNA-binding domain superfamily/Winged helix DNA-binding domain"/>
    <property type="match status" value="1"/>
</dbReference>
<dbReference type="Pfam" id="PF00196">
    <property type="entry name" value="GerE"/>
    <property type="match status" value="1"/>
</dbReference>
<organism evidence="5 6">
    <name type="scientific">Pseudonocardia sediminis</name>
    <dbReference type="NCBI Taxonomy" id="1397368"/>
    <lineage>
        <taxon>Bacteria</taxon>
        <taxon>Bacillati</taxon>
        <taxon>Actinomycetota</taxon>
        <taxon>Actinomycetes</taxon>
        <taxon>Pseudonocardiales</taxon>
        <taxon>Pseudonocardiaceae</taxon>
        <taxon>Pseudonocardia</taxon>
    </lineage>
</organism>
<accession>A0A4Q7V012</accession>